<comment type="caution">
    <text evidence="2">The sequence shown here is derived from an EMBL/GenBank/DDBJ whole genome shotgun (WGS) entry which is preliminary data.</text>
</comment>
<protein>
    <submittedName>
        <fullName evidence="2">Uncharacterized protein</fullName>
    </submittedName>
</protein>
<evidence type="ECO:0000256" key="1">
    <source>
        <dbReference type="SAM" id="MobiDB-lite"/>
    </source>
</evidence>
<gene>
    <name evidence="2" type="ORF">G7Z17_g8457</name>
</gene>
<evidence type="ECO:0000313" key="3">
    <source>
        <dbReference type="Proteomes" id="UP000722485"/>
    </source>
</evidence>
<dbReference type="Proteomes" id="UP000722485">
    <property type="component" value="Unassembled WGS sequence"/>
</dbReference>
<feature type="region of interest" description="Disordered" evidence="1">
    <location>
        <begin position="104"/>
        <end position="139"/>
    </location>
</feature>
<dbReference type="OrthoDB" id="4900404at2759"/>
<accession>A0A9P5L6H7</accession>
<name>A0A9P5L6H7_9HYPO</name>
<evidence type="ECO:0000313" key="2">
    <source>
        <dbReference type="EMBL" id="KAF7546411.1"/>
    </source>
</evidence>
<reference evidence="2" key="1">
    <citation type="submission" date="2020-03" db="EMBL/GenBank/DDBJ databases">
        <title>Draft Genome Sequence of Cylindrodendrum hubeiense.</title>
        <authorList>
            <person name="Buettner E."/>
            <person name="Kellner H."/>
        </authorList>
    </citation>
    <scope>NUCLEOTIDE SEQUENCE</scope>
    <source>
        <strain evidence="2">IHI 201604</strain>
    </source>
</reference>
<dbReference type="AlphaFoldDB" id="A0A9P5L6H7"/>
<dbReference type="EMBL" id="JAANBB010000214">
    <property type="protein sequence ID" value="KAF7546411.1"/>
    <property type="molecule type" value="Genomic_DNA"/>
</dbReference>
<sequence length="254" mass="28254">MSSFPVPVCTGPGPSKDDSFRKLFSNPLRRQTPVLTYAGYRRAIELYGNEDYLRGQINTDYFVSWAAYNPKLLRVYQRRANYEGYNITSGFAKPYEGLYFTSKPPDAGRKFQQPRFPTPNIRPSDPHPATPATSENYSGRIVDTHDSRDQLTQPEAIPNALKNMSGARQADAGDFPATCIGAAEIALVLAEMLEVLTTPNLSEESANQCRQSAREALAALGGRKCMQTFVDVMYWKFPKDSSSSTHEFGSTLRG</sequence>
<keyword evidence="3" id="KW-1185">Reference proteome</keyword>
<organism evidence="2 3">
    <name type="scientific">Cylindrodendrum hubeiense</name>
    <dbReference type="NCBI Taxonomy" id="595255"/>
    <lineage>
        <taxon>Eukaryota</taxon>
        <taxon>Fungi</taxon>
        <taxon>Dikarya</taxon>
        <taxon>Ascomycota</taxon>
        <taxon>Pezizomycotina</taxon>
        <taxon>Sordariomycetes</taxon>
        <taxon>Hypocreomycetidae</taxon>
        <taxon>Hypocreales</taxon>
        <taxon>Nectriaceae</taxon>
        <taxon>Cylindrodendrum</taxon>
    </lineage>
</organism>
<proteinExistence type="predicted"/>